<dbReference type="RefSeq" id="WP_103265037.1">
    <property type="nucleotide sequence ID" value="NZ_CABMLE010000007.1"/>
</dbReference>
<dbReference type="Proteomes" id="UP000236197">
    <property type="component" value="Unassembled WGS sequence"/>
</dbReference>
<gene>
    <name evidence="2" type="ORF">C2L71_06820</name>
</gene>
<dbReference type="EMBL" id="PPEK01000007">
    <property type="protein sequence ID" value="PNV67526.1"/>
    <property type="molecule type" value="Genomic_DNA"/>
</dbReference>
<dbReference type="OrthoDB" id="3196704at2"/>
<dbReference type="InterPro" id="IPR041657">
    <property type="entry name" value="HTH_17"/>
</dbReference>
<accession>A0A2K2UB33</accession>
<proteinExistence type="predicted"/>
<evidence type="ECO:0000313" key="2">
    <source>
        <dbReference type="EMBL" id="PNV67526.1"/>
    </source>
</evidence>
<evidence type="ECO:0000259" key="1">
    <source>
        <dbReference type="Pfam" id="PF12728"/>
    </source>
</evidence>
<comment type="caution">
    <text evidence="2">The sequence shown here is derived from an EMBL/GenBank/DDBJ whole genome shotgun (WGS) entry which is preliminary data.</text>
</comment>
<evidence type="ECO:0000313" key="3">
    <source>
        <dbReference type="Proteomes" id="UP000236197"/>
    </source>
</evidence>
<dbReference type="AlphaFoldDB" id="A0A2K2UB33"/>
<feature type="domain" description="Helix-turn-helix" evidence="1">
    <location>
        <begin position="36"/>
        <end position="83"/>
    </location>
</feature>
<sequence>MLPLKAALEPQRCRMVYLSEKPPADAPEMLAGEPDLLSVQDLHRLTGVSEQTIRAEINAGRLPGCRIGRRLFVPKCKFVEYATGGAENG</sequence>
<dbReference type="Pfam" id="PF12728">
    <property type="entry name" value="HTH_17"/>
    <property type="match status" value="1"/>
</dbReference>
<keyword evidence="3" id="KW-1185">Reference proteome</keyword>
<protein>
    <recommendedName>
        <fullName evidence="1">Helix-turn-helix domain-containing protein</fullName>
    </recommendedName>
</protein>
<organism evidence="2 3">
    <name type="scientific">Enteroscipio rubneri</name>
    <dbReference type="NCBI Taxonomy" id="2070686"/>
    <lineage>
        <taxon>Bacteria</taxon>
        <taxon>Bacillati</taxon>
        <taxon>Actinomycetota</taxon>
        <taxon>Coriobacteriia</taxon>
        <taxon>Eggerthellales</taxon>
        <taxon>Eggerthellaceae</taxon>
        <taxon>Enteroscipio</taxon>
    </lineage>
</organism>
<reference evidence="3" key="1">
    <citation type="submission" date="2018-01" db="EMBL/GenBank/DDBJ databases">
        <title>Rubneribacter badeniensis gen. nov., sp. nov., and Colonibacter rubneri, gen. nov., sp. nov., WGS of new members of the Eggerthellaceae.</title>
        <authorList>
            <person name="Danylec N."/>
            <person name="Stoll D.A."/>
            <person name="Doetsch A."/>
            <person name="Kulling S.E."/>
            <person name="Huch M."/>
        </authorList>
    </citation>
    <scope>NUCLEOTIDE SEQUENCE [LARGE SCALE GENOMIC DNA]</scope>
    <source>
        <strain evidence="3">ResAG-96</strain>
    </source>
</reference>
<name>A0A2K2UB33_9ACTN</name>